<feature type="transmembrane region" description="Helical" evidence="12">
    <location>
        <begin position="436"/>
        <end position="455"/>
    </location>
</feature>
<evidence type="ECO:0000313" key="13">
    <source>
        <dbReference type="EMBL" id="KAF9511357.1"/>
    </source>
</evidence>
<evidence type="ECO:0000256" key="6">
    <source>
        <dbReference type="ARBA" id="ARBA00022989"/>
    </source>
</evidence>
<protein>
    <recommendedName>
        <fullName evidence="10">O-acyltransferase</fullName>
    </recommendedName>
</protein>
<feature type="transmembrane region" description="Helical" evidence="12">
    <location>
        <begin position="154"/>
        <end position="178"/>
    </location>
</feature>
<feature type="active site" evidence="11">
    <location>
        <position position="529"/>
    </location>
</feature>
<dbReference type="GO" id="GO:0005789">
    <property type="term" value="C:endoplasmic reticulum membrane"/>
    <property type="evidence" value="ECO:0007669"/>
    <property type="project" value="UniProtKB-SubCell"/>
</dbReference>
<comment type="caution">
    <text evidence="13">The sequence shown here is derived from an EMBL/GenBank/DDBJ whole genome shotgun (WGS) entry which is preliminary data.</text>
</comment>
<comment type="similarity">
    <text evidence="2 10">Belongs to the membrane-bound acyltransferase family. Sterol o-acyltransferase subfamily.</text>
</comment>
<comment type="function">
    <text evidence="9">Sterol O-acyltransferase that catalyzes the formation of stery esters.</text>
</comment>
<feature type="transmembrane region" description="Helical" evidence="12">
    <location>
        <begin position="81"/>
        <end position="101"/>
    </location>
</feature>
<dbReference type="OrthoDB" id="10039049at2759"/>
<keyword evidence="8 10" id="KW-0012">Acyltransferase</keyword>
<dbReference type="PIRSF" id="PIRSF000439">
    <property type="entry name" value="Oat_ACAT_DAG_ARE"/>
    <property type="match status" value="1"/>
</dbReference>
<keyword evidence="5 10" id="KW-0256">Endoplasmic reticulum</keyword>
<keyword evidence="6 12" id="KW-1133">Transmembrane helix</keyword>
<evidence type="ECO:0000256" key="9">
    <source>
        <dbReference type="ARBA" id="ARBA00023568"/>
    </source>
</evidence>
<accession>A0A9P6DRQ5</accession>
<keyword evidence="14" id="KW-1185">Reference proteome</keyword>
<comment type="subcellular location">
    <subcellularLocation>
        <location evidence="1 10">Endoplasmic reticulum membrane</location>
        <topology evidence="1 10">Multi-pass membrane protein</topology>
    </subcellularLocation>
</comment>
<evidence type="ECO:0000256" key="5">
    <source>
        <dbReference type="ARBA" id="ARBA00022824"/>
    </source>
</evidence>
<dbReference type="PANTHER" id="PTHR10408:SF9">
    <property type="entry name" value="STEROL O-ACYLTRANSFERASE 2-RELATED"/>
    <property type="match status" value="1"/>
</dbReference>
<dbReference type="EMBL" id="MU129001">
    <property type="protein sequence ID" value="KAF9511357.1"/>
    <property type="molecule type" value="Genomic_DNA"/>
</dbReference>
<evidence type="ECO:0000256" key="3">
    <source>
        <dbReference type="ARBA" id="ARBA00022679"/>
    </source>
</evidence>
<evidence type="ECO:0000256" key="10">
    <source>
        <dbReference type="PIRNR" id="PIRNR000439"/>
    </source>
</evidence>
<evidence type="ECO:0000256" key="8">
    <source>
        <dbReference type="ARBA" id="ARBA00023315"/>
    </source>
</evidence>
<reference evidence="13" key="1">
    <citation type="journal article" date="2020" name="Nat. Commun.">
        <title>Large-scale genome sequencing of mycorrhizal fungi provides insights into the early evolution of symbiotic traits.</title>
        <authorList>
            <person name="Miyauchi S."/>
            <person name="Kiss E."/>
            <person name="Kuo A."/>
            <person name="Drula E."/>
            <person name="Kohler A."/>
            <person name="Sanchez-Garcia M."/>
            <person name="Morin E."/>
            <person name="Andreopoulos B."/>
            <person name="Barry K.W."/>
            <person name="Bonito G."/>
            <person name="Buee M."/>
            <person name="Carver A."/>
            <person name="Chen C."/>
            <person name="Cichocki N."/>
            <person name="Clum A."/>
            <person name="Culley D."/>
            <person name="Crous P.W."/>
            <person name="Fauchery L."/>
            <person name="Girlanda M."/>
            <person name="Hayes R.D."/>
            <person name="Keri Z."/>
            <person name="LaButti K."/>
            <person name="Lipzen A."/>
            <person name="Lombard V."/>
            <person name="Magnuson J."/>
            <person name="Maillard F."/>
            <person name="Murat C."/>
            <person name="Nolan M."/>
            <person name="Ohm R.A."/>
            <person name="Pangilinan J."/>
            <person name="Pereira M.F."/>
            <person name="Perotto S."/>
            <person name="Peter M."/>
            <person name="Pfister S."/>
            <person name="Riley R."/>
            <person name="Sitrit Y."/>
            <person name="Stielow J.B."/>
            <person name="Szollosi G."/>
            <person name="Zifcakova L."/>
            <person name="Stursova M."/>
            <person name="Spatafora J.W."/>
            <person name="Tedersoo L."/>
            <person name="Vaario L.M."/>
            <person name="Yamada A."/>
            <person name="Yan M."/>
            <person name="Wang P."/>
            <person name="Xu J."/>
            <person name="Bruns T."/>
            <person name="Baldrian P."/>
            <person name="Vilgalys R."/>
            <person name="Dunand C."/>
            <person name="Henrissat B."/>
            <person name="Grigoriev I.V."/>
            <person name="Hibbett D."/>
            <person name="Nagy L.G."/>
            <person name="Martin F.M."/>
        </authorList>
    </citation>
    <scope>NUCLEOTIDE SEQUENCE</scope>
    <source>
        <strain evidence="13">UP504</strain>
    </source>
</reference>
<evidence type="ECO:0000256" key="11">
    <source>
        <dbReference type="PIRSR" id="PIRSR000439-1"/>
    </source>
</evidence>
<evidence type="ECO:0000313" key="14">
    <source>
        <dbReference type="Proteomes" id="UP000886523"/>
    </source>
</evidence>
<dbReference type="InterPro" id="IPR014371">
    <property type="entry name" value="Oat_ACAT_DAG_ARE"/>
</dbReference>
<organism evidence="13 14">
    <name type="scientific">Hydnum rufescens UP504</name>
    <dbReference type="NCBI Taxonomy" id="1448309"/>
    <lineage>
        <taxon>Eukaryota</taxon>
        <taxon>Fungi</taxon>
        <taxon>Dikarya</taxon>
        <taxon>Basidiomycota</taxon>
        <taxon>Agaricomycotina</taxon>
        <taxon>Agaricomycetes</taxon>
        <taxon>Cantharellales</taxon>
        <taxon>Hydnaceae</taxon>
        <taxon>Hydnum</taxon>
    </lineage>
</organism>
<keyword evidence="3 10" id="KW-0808">Transferase</keyword>
<feature type="transmembrane region" description="Helical" evidence="12">
    <location>
        <begin position="540"/>
        <end position="560"/>
    </location>
</feature>
<proteinExistence type="inferred from homology"/>
<keyword evidence="4 12" id="KW-0812">Transmembrane</keyword>
<keyword evidence="7 10" id="KW-0472">Membrane</keyword>
<evidence type="ECO:0000256" key="4">
    <source>
        <dbReference type="ARBA" id="ARBA00022692"/>
    </source>
</evidence>
<feature type="transmembrane region" description="Helical" evidence="12">
    <location>
        <begin position="572"/>
        <end position="591"/>
    </location>
</feature>
<evidence type="ECO:0000256" key="7">
    <source>
        <dbReference type="ARBA" id="ARBA00023136"/>
    </source>
</evidence>
<dbReference type="Pfam" id="PF03062">
    <property type="entry name" value="MBOAT"/>
    <property type="match status" value="1"/>
</dbReference>
<evidence type="ECO:0000256" key="1">
    <source>
        <dbReference type="ARBA" id="ARBA00004477"/>
    </source>
</evidence>
<sequence>MSSPRAPSSPITATIVDFSRVDESSNVDGKPPQSTIETEQGTLHLQPLRNKGSKNLRALVTFVPRASTFDRENSASSSDPFRGFFTLFWVSVFLLSVRTYVTSFETSGYPLSLSFATLISKDAKVLLISDVVLVSVTALVVPFMTLVHKGWIRYYWTGVVIQHIYQSLFLGCAVAWTFNRRWPWVQSGFFTLHSLTMLMKIHSYCSVNGHLSCQNMVHAGALKTLRHRCQDSSIGGWDKAHAVALRCREEKALALRTKGFADWSHLTRDSGGDSTDGTPPLTSTRATLETSGLRQRLISVQAVNMAYASSAPSRYPVEDELDETRHILTHHPDPNISELADILTDLQVELTSPSGNGNKQSIRWPQNITLWNFIDYQLIPTLVYEMQYPRTDRLRPLYLLEKTVATFGTFTLLYTVTEHYIIPLTPNGEQPLLRSIIDLILPFMLCYLLLFYIIFECICNGFAELSFFADREFYEDWWNATSWDEYARRWNKPVHNFLLRHVYASTISAFGLSKSMATFVTFLLSALAHELVMAVVTQKIRLYLFLLQMVQIPLIALGRLPSIRQNKTMGNIVFWLGLLTGFPLLCVAYCAY</sequence>
<evidence type="ECO:0000256" key="12">
    <source>
        <dbReference type="SAM" id="Phobius"/>
    </source>
</evidence>
<dbReference type="PANTHER" id="PTHR10408">
    <property type="entry name" value="STEROL O-ACYLTRANSFERASE"/>
    <property type="match status" value="1"/>
</dbReference>
<dbReference type="InterPro" id="IPR004299">
    <property type="entry name" value="MBOAT_fam"/>
</dbReference>
<evidence type="ECO:0000256" key="2">
    <source>
        <dbReference type="ARBA" id="ARBA00009010"/>
    </source>
</evidence>
<feature type="transmembrane region" description="Helical" evidence="12">
    <location>
        <begin position="502"/>
        <end position="528"/>
    </location>
</feature>
<name>A0A9P6DRQ5_9AGAM</name>
<dbReference type="AlphaFoldDB" id="A0A9P6DRQ5"/>
<dbReference type="GO" id="GO:0008204">
    <property type="term" value="P:ergosterol metabolic process"/>
    <property type="evidence" value="ECO:0007669"/>
    <property type="project" value="TreeGrafter"/>
</dbReference>
<dbReference type="GO" id="GO:0034737">
    <property type="term" value="F:ergosterol O-acyltransferase activity"/>
    <property type="evidence" value="ECO:0007669"/>
    <property type="project" value="TreeGrafter"/>
</dbReference>
<gene>
    <name evidence="13" type="ORF">BS47DRAFT_1180772</name>
</gene>
<dbReference type="Proteomes" id="UP000886523">
    <property type="component" value="Unassembled WGS sequence"/>
</dbReference>
<feature type="transmembrane region" description="Helical" evidence="12">
    <location>
        <begin position="125"/>
        <end position="147"/>
    </location>
</feature>